<dbReference type="SUPFAM" id="SSF53474">
    <property type="entry name" value="alpha/beta-Hydrolases"/>
    <property type="match status" value="1"/>
</dbReference>
<evidence type="ECO:0000313" key="3">
    <source>
        <dbReference type="Proteomes" id="UP000215896"/>
    </source>
</evidence>
<dbReference type="PANTHER" id="PTHR43433:SF4">
    <property type="entry name" value="NON-HEME CHLOROPEROXIDASE-RELATED"/>
    <property type="match status" value="1"/>
</dbReference>
<name>A0A255GLP5_9ACTN</name>
<dbReference type="PANTHER" id="PTHR43433">
    <property type="entry name" value="HYDROLASE, ALPHA/BETA FOLD FAMILY PROTEIN"/>
    <property type="match status" value="1"/>
</dbReference>
<dbReference type="EMBL" id="NMVO01000002">
    <property type="protein sequence ID" value="OYO16740.1"/>
    <property type="molecule type" value="Genomic_DNA"/>
</dbReference>
<dbReference type="GO" id="GO:0016787">
    <property type="term" value="F:hydrolase activity"/>
    <property type="evidence" value="ECO:0007669"/>
    <property type="project" value="UniProtKB-KW"/>
</dbReference>
<dbReference type="Pfam" id="PF12697">
    <property type="entry name" value="Abhydrolase_6"/>
    <property type="match status" value="1"/>
</dbReference>
<dbReference type="AlphaFoldDB" id="A0A255GLP5"/>
<dbReference type="Gene3D" id="3.40.50.1820">
    <property type="entry name" value="alpha/beta hydrolase"/>
    <property type="match status" value="1"/>
</dbReference>
<keyword evidence="3" id="KW-1185">Reference proteome</keyword>
<dbReference type="InterPro" id="IPR029058">
    <property type="entry name" value="AB_hydrolase_fold"/>
</dbReference>
<dbReference type="InterPro" id="IPR050471">
    <property type="entry name" value="AB_hydrolase"/>
</dbReference>
<protein>
    <submittedName>
        <fullName evidence="2">Alpha/beta hydrolase</fullName>
    </submittedName>
</protein>
<dbReference type="InterPro" id="IPR000073">
    <property type="entry name" value="AB_hydrolase_1"/>
</dbReference>
<accession>A0A255GLP5</accession>
<evidence type="ECO:0000313" key="2">
    <source>
        <dbReference type="EMBL" id="OYO16740.1"/>
    </source>
</evidence>
<feature type="domain" description="AB hydrolase-1" evidence="1">
    <location>
        <begin position="7"/>
        <end position="220"/>
    </location>
</feature>
<dbReference type="Proteomes" id="UP000215896">
    <property type="component" value="Unassembled WGS sequence"/>
</dbReference>
<sequence length="228" mass="24330">MAGTPLVLLPGMNCTAELWSPVLQRLGREALTPVIDGADLEDSVHRLLARLPDRFALAGLSLGGIVAMAMHRIVPHRITRIALLDTNALAPTDAQRAGWQQVRDRLTGGLTAAAYQTEILDLLITDQHRDRLAGPVIAMGERTGSALLARQLQIQQTRVAELPGLHQVAVPAMVLHGERDALCPAVRHHEITAAIPGAVLVPVPDAGHLTPLEAPDAVATALGQWLRA</sequence>
<evidence type="ECO:0000259" key="1">
    <source>
        <dbReference type="Pfam" id="PF12697"/>
    </source>
</evidence>
<dbReference type="RefSeq" id="WP_094404776.1">
    <property type="nucleotide sequence ID" value="NZ_NMVO01000002.1"/>
</dbReference>
<comment type="caution">
    <text evidence="2">The sequence shown here is derived from an EMBL/GenBank/DDBJ whole genome shotgun (WGS) entry which is preliminary data.</text>
</comment>
<organism evidence="2 3">
    <name type="scientific">Enemella evansiae</name>
    <dbReference type="NCBI Taxonomy" id="2016499"/>
    <lineage>
        <taxon>Bacteria</taxon>
        <taxon>Bacillati</taxon>
        <taxon>Actinomycetota</taxon>
        <taxon>Actinomycetes</taxon>
        <taxon>Propionibacteriales</taxon>
        <taxon>Propionibacteriaceae</taxon>
        <taxon>Enemella</taxon>
    </lineage>
</organism>
<reference evidence="2 3" key="1">
    <citation type="submission" date="2017-07" db="EMBL/GenBank/DDBJ databases">
        <title>Draft whole genome sequences of clinical Proprionibacteriaceae strains.</title>
        <authorList>
            <person name="Bernier A.-M."/>
            <person name="Bernard K."/>
            <person name="Domingo M.-C."/>
        </authorList>
    </citation>
    <scope>NUCLEOTIDE SEQUENCE [LARGE SCALE GENOMIC DNA]</scope>
    <source>
        <strain evidence="2 3">NML 030167</strain>
    </source>
</reference>
<gene>
    <name evidence="2" type="ORF">CGZ94_03665</name>
</gene>
<dbReference type="OrthoDB" id="9801162at2"/>
<proteinExistence type="predicted"/>
<keyword evidence="2" id="KW-0378">Hydrolase</keyword>